<comment type="caution">
    <text evidence="1">The sequence shown here is derived from an EMBL/GenBank/DDBJ whole genome shotgun (WGS) entry which is preliminary data.</text>
</comment>
<reference evidence="1 2" key="1">
    <citation type="journal article" date="2014" name="Am. J. Bot.">
        <title>Genome assembly and annotation for red clover (Trifolium pratense; Fabaceae).</title>
        <authorList>
            <person name="Istvanek J."/>
            <person name="Jaros M."/>
            <person name="Krenek A."/>
            <person name="Repkova J."/>
        </authorList>
    </citation>
    <scope>NUCLEOTIDE SEQUENCE [LARGE SCALE GENOMIC DNA]</scope>
    <source>
        <strain evidence="2">cv. Tatra</strain>
        <tissue evidence="1">Young leaves</tissue>
    </source>
</reference>
<organism evidence="1 2">
    <name type="scientific">Trifolium pratense</name>
    <name type="common">Red clover</name>
    <dbReference type="NCBI Taxonomy" id="57577"/>
    <lineage>
        <taxon>Eukaryota</taxon>
        <taxon>Viridiplantae</taxon>
        <taxon>Streptophyta</taxon>
        <taxon>Embryophyta</taxon>
        <taxon>Tracheophyta</taxon>
        <taxon>Spermatophyta</taxon>
        <taxon>Magnoliopsida</taxon>
        <taxon>eudicotyledons</taxon>
        <taxon>Gunneridae</taxon>
        <taxon>Pentapetalae</taxon>
        <taxon>rosids</taxon>
        <taxon>fabids</taxon>
        <taxon>Fabales</taxon>
        <taxon>Fabaceae</taxon>
        <taxon>Papilionoideae</taxon>
        <taxon>50 kb inversion clade</taxon>
        <taxon>NPAAA clade</taxon>
        <taxon>Hologalegina</taxon>
        <taxon>IRL clade</taxon>
        <taxon>Trifolieae</taxon>
        <taxon>Trifolium</taxon>
    </lineage>
</organism>
<name>A0A2K3KZL6_TRIPR</name>
<dbReference type="AlphaFoldDB" id="A0A2K3KZL6"/>
<gene>
    <name evidence="1" type="ORF">L195_g027618</name>
</gene>
<protein>
    <submittedName>
        <fullName evidence="1">Uncharacterized protein</fullName>
    </submittedName>
</protein>
<reference evidence="1 2" key="2">
    <citation type="journal article" date="2017" name="Front. Plant Sci.">
        <title>Gene Classification and Mining of Molecular Markers Useful in Red Clover (Trifolium pratense) Breeding.</title>
        <authorList>
            <person name="Istvanek J."/>
            <person name="Dluhosova J."/>
            <person name="Dluhos P."/>
            <person name="Patkova L."/>
            <person name="Nedelnik J."/>
            <person name="Repkova J."/>
        </authorList>
    </citation>
    <scope>NUCLEOTIDE SEQUENCE [LARGE SCALE GENOMIC DNA]</scope>
    <source>
        <strain evidence="2">cv. Tatra</strain>
        <tissue evidence="1">Young leaves</tissue>
    </source>
</reference>
<evidence type="ECO:0000313" key="2">
    <source>
        <dbReference type="Proteomes" id="UP000236291"/>
    </source>
</evidence>
<dbReference type="EMBL" id="ASHM01023721">
    <property type="protein sequence ID" value="PNX71735.1"/>
    <property type="molecule type" value="Genomic_DNA"/>
</dbReference>
<accession>A0A2K3KZL6</accession>
<proteinExistence type="predicted"/>
<evidence type="ECO:0000313" key="1">
    <source>
        <dbReference type="EMBL" id="PNX71735.1"/>
    </source>
</evidence>
<sequence>MEAVRLMMDVVERASQKRLTFLSHAELESTRSEAEAARKAEDDMLLQALKGCRMESELFNRLEAQRIETKRLAQETVLLIEYPEDVGSTSDKGKAPMDSDVDDKLKVLEEAIGAQRSDHQVLAGKEDSLDSKVDGLHAKFDQILALLSTSKP</sequence>
<dbReference type="Proteomes" id="UP000236291">
    <property type="component" value="Unassembled WGS sequence"/>
</dbReference>